<sequence length="147" mass="17148">MVLFLAGGRGFTRREGLRRLKERLEKEPGFSDVRYRPSRLRPRSVVADVETEIFLGEEFPRQQATFEVTWRPRADIDVQRVQWADDVVSLGWHKDDDHEDLGTTHFQIETDKELTHEPGHLEAEAPLSFLETCLQRLPPKLEETIPE</sequence>
<evidence type="ECO:0000313" key="1">
    <source>
        <dbReference type="EMBL" id="RZV06505.1"/>
    </source>
</evidence>
<dbReference type="Proteomes" id="UP000291097">
    <property type="component" value="Unassembled WGS sequence"/>
</dbReference>
<gene>
    <name evidence="1" type="ORF">BDK88_3516</name>
    <name evidence="2" type="ORF">BDK88_3736</name>
</gene>
<protein>
    <submittedName>
        <fullName evidence="2">Uncharacterized protein</fullName>
    </submittedName>
</protein>
<proteinExistence type="predicted"/>
<dbReference type="AlphaFoldDB" id="A0A482YA02"/>
<evidence type="ECO:0000313" key="3">
    <source>
        <dbReference type="Proteomes" id="UP000291097"/>
    </source>
</evidence>
<organism evidence="2 3">
    <name type="scientific">Natrinema hispanicum</name>
    <dbReference type="NCBI Taxonomy" id="392421"/>
    <lineage>
        <taxon>Archaea</taxon>
        <taxon>Methanobacteriati</taxon>
        <taxon>Methanobacteriota</taxon>
        <taxon>Stenosarchaea group</taxon>
        <taxon>Halobacteria</taxon>
        <taxon>Halobacteriales</taxon>
        <taxon>Natrialbaceae</taxon>
        <taxon>Natrinema</taxon>
    </lineage>
</organism>
<evidence type="ECO:0000313" key="2">
    <source>
        <dbReference type="EMBL" id="RZV06707.1"/>
    </source>
</evidence>
<name>A0A482YA02_9EURY</name>
<accession>A0A482YA02</accession>
<dbReference type="EMBL" id="SHMP01000007">
    <property type="protein sequence ID" value="RZV06505.1"/>
    <property type="molecule type" value="Genomic_DNA"/>
</dbReference>
<reference evidence="2 3" key="1">
    <citation type="submission" date="2019-02" db="EMBL/GenBank/DDBJ databases">
        <title>Genomic Encyclopedia of Archaeal and Bacterial Type Strains, Phase II (KMG-II): from individual species to whole genera.</title>
        <authorList>
            <person name="Goeker M."/>
        </authorList>
    </citation>
    <scope>NUCLEOTIDE SEQUENCE [LARGE SCALE GENOMIC DNA]</scope>
    <source>
        <strain evidence="2 3">DSM 18328</strain>
    </source>
</reference>
<comment type="caution">
    <text evidence="2">The sequence shown here is derived from an EMBL/GenBank/DDBJ whole genome shotgun (WGS) entry which is preliminary data.</text>
</comment>
<dbReference type="EMBL" id="SHMP01000007">
    <property type="protein sequence ID" value="RZV06707.1"/>
    <property type="molecule type" value="Genomic_DNA"/>
</dbReference>